<dbReference type="RefSeq" id="WP_218236096.1">
    <property type="nucleotide sequence ID" value="NZ_BAABBB010000022.1"/>
</dbReference>
<evidence type="ECO:0000313" key="2">
    <source>
        <dbReference type="EMBL" id="GAA3547258.1"/>
    </source>
</evidence>
<name>A0ABP6WAS6_9ACTN</name>
<sequence length="572" mass="59764">MSTRTFARLTLGALAAVVGLAPVLAPAPAHAGQVGSTLSITGAGRVEVVEGSLEDDGAYACDRTTNLDHRVTVTCPRIRNEEPFEAWIWLRPSLFGVPSGWAFVEWQGCDETRPNSNGTRDCAVHSGAFTSVERYPVAVFRDVDPPKVTGFNATQVVNEQGRFKLTWSSSGAVATHCMLDSGAWENCTSPRTLVLPEGPHLVAVRAEDGSGNLSSSHSLQLHSVDTAFTATPPKLSNSRTAEFGFSSQGGNAFDCTLDGYPFTCDSGQGHFTDLADGPHTLTVAGRNGTWVDPVPAHYEWTVDATAPETTLTGGPVEGSTTTASTATFTVDAAGATSFICTIDGAWTPCGRGEVRVEGLAPGSHVFEAAARDAAGNRDQTPARRTWIVRAADTTAPDTTLTGGPADGSVVTTPNATFEVGTTEPGSRTTCTLDGADLPCPAGPLALTGLSPGTHVLTATATDAAGNTDPSAATRTWTVPVPAASLKRKGSSLSLRVRDARRLALVVATGKKPGKVKVYAGKRLVRTLSLKRSTPTQVVDVTTFAGPWSGKVRIVVVSNRRTVRVEGVAAPTR</sequence>
<dbReference type="PANTHER" id="PTHR34677">
    <property type="match status" value="1"/>
</dbReference>
<accession>A0ABP6WAS6</accession>
<evidence type="ECO:0000313" key="3">
    <source>
        <dbReference type="Proteomes" id="UP001500301"/>
    </source>
</evidence>
<evidence type="ECO:0000256" key="1">
    <source>
        <dbReference type="SAM" id="SignalP"/>
    </source>
</evidence>
<dbReference type="Proteomes" id="UP001500301">
    <property type="component" value="Unassembled WGS sequence"/>
</dbReference>
<reference evidence="3" key="1">
    <citation type="journal article" date="2019" name="Int. J. Syst. Evol. Microbiol.">
        <title>The Global Catalogue of Microorganisms (GCM) 10K type strain sequencing project: providing services to taxonomists for standard genome sequencing and annotation.</title>
        <authorList>
            <consortium name="The Broad Institute Genomics Platform"/>
            <consortium name="The Broad Institute Genome Sequencing Center for Infectious Disease"/>
            <person name="Wu L."/>
            <person name="Ma J."/>
        </authorList>
    </citation>
    <scope>NUCLEOTIDE SEQUENCE [LARGE SCALE GENOMIC DNA]</scope>
    <source>
        <strain evidence="3">JCM 17460</strain>
    </source>
</reference>
<protein>
    <recommendedName>
        <fullName evidence="4">Ig-like domain repeat protein</fullName>
    </recommendedName>
</protein>
<proteinExistence type="predicted"/>
<feature type="chain" id="PRO_5046735971" description="Ig-like domain repeat protein" evidence="1">
    <location>
        <begin position="32"/>
        <end position="572"/>
    </location>
</feature>
<feature type="signal peptide" evidence="1">
    <location>
        <begin position="1"/>
        <end position="31"/>
    </location>
</feature>
<evidence type="ECO:0008006" key="4">
    <source>
        <dbReference type="Google" id="ProtNLM"/>
    </source>
</evidence>
<keyword evidence="3" id="KW-1185">Reference proteome</keyword>
<organism evidence="2 3">
    <name type="scientific">Nocardioides daeguensis</name>
    <dbReference type="NCBI Taxonomy" id="908359"/>
    <lineage>
        <taxon>Bacteria</taxon>
        <taxon>Bacillati</taxon>
        <taxon>Actinomycetota</taxon>
        <taxon>Actinomycetes</taxon>
        <taxon>Propionibacteriales</taxon>
        <taxon>Nocardioidaceae</taxon>
        <taxon>Nocardioides</taxon>
    </lineage>
</organism>
<keyword evidence="1" id="KW-0732">Signal</keyword>
<dbReference type="PANTHER" id="PTHR34677:SF3">
    <property type="entry name" value="BACTERIAL IG-LIKE DOMAIN-CONTAINING PROTEIN"/>
    <property type="match status" value="1"/>
</dbReference>
<gene>
    <name evidence="2" type="ORF">GCM10022263_37960</name>
</gene>
<comment type="caution">
    <text evidence="2">The sequence shown here is derived from an EMBL/GenBank/DDBJ whole genome shotgun (WGS) entry which is preliminary data.</text>
</comment>
<dbReference type="EMBL" id="BAABBB010000022">
    <property type="protein sequence ID" value="GAA3547258.1"/>
    <property type="molecule type" value="Genomic_DNA"/>
</dbReference>